<dbReference type="PANTHER" id="PTHR30417:SF1">
    <property type="entry name" value="N-ACETYLMURAMOYL-L-ALANINE AMIDASE AMID"/>
    <property type="match status" value="1"/>
</dbReference>
<evidence type="ECO:0000256" key="3">
    <source>
        <dbReference type="ARBA" id="ARBA00022801"/>
    </source>
</evidence>
<evidence type="ECO:0000313" key="7">
    <source>
        <dbReference type="EMBL" id="MCW4473747.1"/>
    </source>
</evidence>
<accession>A0ABT3JZ28</accession>
<evidence type="ECO:0000259" key="6">
    <source>
        <dbReference type="SMART" id="SM00644"/>
    </source>
</evidence>
<feature type="chain" id="PRO_5045919690" description="N-acetylmuramoyl-L-alanine amidase" evidence="5">
    <location>
        <begin position="24"/>
        <end position="657"/>
    </location>
</feature>
<name>A0ABT3JZ28_9XANT</name>
<keyword evidence="5" id="KW-0732">Signal</keyword>
<proteinExistence type="predicted"/>
<dbReference type="CDD" id="cd06583">
    <property type="entry name" value="PGRP"/>
    <property type="match status" value="1"/>
</dbReference>
<dbReference type="SUPFAM" id="SSF55846">
    <property type="entry name" value="N-acetylmuramoyl-L-alanine amidase-like"/>
    <property type="match status" value="1"/>
</dbReference>
<evidence type="ECO:0000256" key="1">
    <source>
        <dbReference type="ARBA" id="ARBA00001561"/>
    </source>
</evidence>
<dbReference type="Proteomes" id="UP001209922">
    <property type="component" value="Unassembled WGS sequence"/>
</dbReference>
<evidence type="ECO:0000256" key="2">
    <source>
        <dbReference type="ARBA" id="ARBA00011901"/>
    </source>
</evidence>
<keyword evidence="3 7" id="KW-0378">Hydrolase</keyword>
<dbReference type="InterPro" id="IPR036505">
    <property type="entry name" value="Amidase/PGRP_sf"/>
</dbReference>
<gene>
    <name evidence="7" type="ORF">OK345_14700</name>
</gene>
<dbReference type="Pfam" id="PF01510">
    <property type="entry name" value="Amidase_2"/>
    <property type="match status" value="1"/>
</dbReference>
<evidence type="ECO:0000256" key="5">
    <source>
        <dbReference type="SAM" id="SignalP"/>
    </source>
</evidence>
<keyword evidence="4" id="KW-0961">Cell wall biogenesis/degradation</keyword>
<dbReference type="Gene3D" id="3.40.80.10">
    <property type="entry name" value="Peptidoglycan recognition protein-like"/>
    <property type="match status" value="1"/>
</dbReference>
<dbReference type="PANTHER" id="PTHR30417">
    <property type="entry name" value="N-ACETYLMURAMOYL-L-ALANINE AMIDASE AMID"/>
    <property type="match status" value="1"/>
</dbReference>
<dbReference type="EC" id="3.5.1.28" evidence="2"/>
<dbReference type="EMBL" id="JAPCHY010000013">
    <property type="protein sequence ID" value="MCW4473747.1"/>
    <property type="molecule type" value="Genomic_DNA"/>
</dbReference>
<comment type="catalytic activity">
    <reaction evidence="1">
        <text>Hydrolyzes the link between N-acetylmuramoyl residues and L-amino acid residues in certain cell-wall glycopeptides.</text>
        <dbReference type="EC" id="3.5.1.28"/>
    </reaction>
</comment>
<organism evidence="7 8">
    <name type="scientific">Xanthomonas chitinilytica</name>
    <dbReference type="NCBI Taxonomy" id="2989819"/>
    <lineage>
        <taxon>Bacteria</taxon>
        <taxon>Pseudomonadati</taxon>
        <taxon>Pseudomonadota</taxon>
        <taxon>Gammaproteobacteria</taxon>
        <taxon>Lysobacterales</taxon>
        <taxon>Lysobacteraceae</taxon>
        <taxon>Xanthomonas</taxon>
    </lineage>
</organism>
<feature type="domain" description="N-acetylmuramoyl-L-alanine amidase" evidence="6">
    <location>
        <begin position="316"/>
        <end position="461"/>
    </location>
</feature>
<evidence type="ECO:0000313" key="8">
    <source>
        <dbReference type="Proteomes" id="UP001209922"/>
    </source>
</evidence>
<keyword evidence="8" id="KW-1185">Reference proteome</keyword>
<sequence length="657" mass="69863">MKRRTVAAPAAVIVALLASPVFAGQVQDTAALTAQDALATHLQQEEAELRPQRQAFQRHFRQAYARYPSIPAGTLEAIAFVQSRWQHLQPDPQEMQGEAHHHMPAAHGVMGLYAGDGFADQVSEGARLLGTTAERVRNDPLTNVLAAAALLDAEIRGDLPVAGKADRLGKAAIATPEAIRPALMRYAGFSPSPVEAARASAVGDYARTSFAYDVLLAQDRGVDDRGIVVPERAIAWEDAFDARQLVQLRAPMLRLDVANDRVETDAYVIDPVSETLQARTVPGAGTATIAGDAAPATDATVQSTDYGPAIWDPASTSNYTASRSAAVSAVTIHTAQGSYAGTISWFKNASARVSAHYVIRSSDGQVTQMVRDAHTAWHVGNQNSYTLGIEHEGYVNNSSWYTSAMYNASAALVRHFCAKYSAISCASAYKGAPSSGINVLPDSVKIKGHQHFSGQTHTDPGINWNWASYYNLLNPGGGGGTTRILDSFESSVGHFNTSPAYSGSTTGISTASTATRDCGTRRNGNCSLRVLLKDNTATTASWAVRLLSGTGNPGSNTALTRANGSIGFWVWTGGTGMSVGVGIDDSDGTERSTSKAIAANTWTYVSWSLTDAAQWNAWVNGNGAITAGTVTLDAIWLYRANTAYDVNVYIDDVQVRN</sequence>
<dbReference type="InterPro" id="IPR002502">
    <property type="entry name" value="Amidase_domain"/>
</dbReference>
<dbReference type="GO" id="GO:0008745">
    <property type="term" value="F:N-acetylmuramoyl-L-alanine amidase activity"/>
    <property type="evidence" value="ECO:0007669"/>
    <property type="project" value="UniProtKB-EC"/>
</dbReference>
<dbReference type="RefSeq" id="WP_265128733.1">
    <property type="nucleotide sequence ID" value="NZ_JAPCHY010000013.1"/>
</dbReference>
<reference evidence="7 8" key="1">
    <citation type="submission" date="2022-10" db="EMBL/GenBank/DDBJ databases">
        <title>Xanthomonas sp. H13-6.</title>
        <authorList>
            <person name="Liu X."/>
            <person name="Deng Z."/>
            <person name="Jiang Y."/>
            <person name="Yu T."/>
            <person name="Ai J."/>
        </authorList>
    </citation>
    <scope>NUCLEOTIDE SEQUENCE [LARGE SCALE GENOMIC DNA]</scope>
    <source>
        <strain evidence="7 8">H13-6</strain>
    </source>
</reference>
<evidence type="ECO:0000256" key="4">
    <source>
        <dbReference type="ARBA" id="ARBA00023316"/>
    </source>
</evidence>
<protein>
    <recommendedName>
        <fullName evidence="2">N-acetylmuramoyl-L-alanine amidase</fullName>
        <ecNumber evidence="2">3.5.1.28</ecNumber>
    </recommendedName>
</protein>
<dbReference type="InterPro" id="IPR051206">
    <property type="entry name" value="NAMLAA_amidase_2"/>
</dbReference>
<feature type="signal peptide" evidence="5">
    <location>
        <begin position="1"/>
        <end position="23"/>
    </location>
</feature>
<dbReference type="SMART" id="SM00644">
    <property type="entry name" value="Ami_2"/>
    <property type="match status" value="1"/>
</dbReference>
<comment type="caution">
    <text evidence="7">The sequence shown here is derived from an EMBL/GenBank/DDBJ whole genome shotgun (WGS) entry which is preliminary data.</text>
</comment>